<dbReference type="PANTHER" id="PTHR41913">
    <property type="entry name" value="DUF1684 DOMAIN-CONTAINING PROTEIN"/>
    <property type="match status" value="1"/>
</dbReference>
<dbReference type="KEGG" id="lab:LA76x_2072"/>
<dbReference type="STRING" id="84531.LA76x_2072"/>
<feature type="signal peptide" evidence="1">
    <location>
        <begin position="1"/>
        <end position="21"/>
    </location>
</feature>
<dbReference type="PATRIC" id="fig|84531.8.peg.2090"/>
<dbReference type="eggNOG" id="COG3358">
    <property type="taxonomic scope" value="Bacteria"/>
</dbReference>
<dbReference type="PROSITE" id="PS51257">
    <property type="entry name" value="PROKAR_LIPOPROTEIN"/>
    <property type="match status" value="1"/>
</dbReference>
<dbReference type="PANTHER" id="PTHR41913:SF1">
    <property type="entry name" value="DUF1684 DOMAIN-CONTAINING PROTEIN"/>
    <property type="match status" value="1"/>
</dbReference>
<evidence type="ECO:0000313" key="2">
    <source>
        <dbReference type="EMBL" id="ALN80211.1"/>
    </source>
</evidence>
<evidence type="ECO:0000313" key="3">
    <source>
        <dbReference type="Proteomes" id="UP000060787"/>
    </source>
</evidence>
<sequence length="339" mass="36723">MTAARSFARTLSGTLSASALSALLLLGLAACDSPEQQVAQKREVARAVAVSDTFSRDQQLWRQQRKDELLKPDGWASLVGLYPIDAGSHYFGSDRDNGIRLGVGPAHFGLLSLNKGRLRFIPERGQQLTLNDQPLKGAVNLLADDYPAGPSKIGFDDGQGILTVIKRGDRYLLRARHAQAPTLTGFKGIDYWEPQQDWKLSAKFVAHPAGKTIDIVNIIGTIEATPNPGAIEFERDGQTYRIEALDQGGDELLLVFADRTSGHQSYSAGRFLDVARPNLQGLVTVDFNKAYNPPCAFTPFATCPLPPAENRLDLEVAAGEKTYKHDDVAPAASATAQAP</sequence>
<gene>
    <name evidence="2" type="ORF">LA76x_2072</name>
</gene>
<keyword evidence="3" id="KW-1185">Reference proteome</keyword>
<dbReference type="EMBL" id="CP011129">
    <property type="protein sequence ID" value="ALN80211.1"/>
    <property type="molecule type" value="Genomic_DNA"/>
</dbReference>
<reference evidence="2 3" key="1">
    <citation type="journal article" date="2015" name="BMC Genomics">
        <title>Comparative genomics and metabolic profiling of the genus Lysobacter.</title>
        <authorList>
            <person name="de Bruijn I."/>
            <person name="Cheng X."/>
            <person name="de Jager V."/>
            <person name="Exposito R.G."/>
            <person name="Watrous J."/>
            <person name="Patel N."/>
            <person name="Postma J."/>
            <person name="Dorrestein P.C."/>
            <person name="Kobayashi D."/>
            <person name="Raaijmakers J.M."/>
        </authorList>
    </citation>
    <scope>NUCLEOTIDE SEQUENCE [LARGE SCALE GENOMIC DNA]</scope>
    <source>
        <strain evidence="2 3">76</strain>
    </source>
</reference>
<evidence type="ECO:0008006" key="4">
    <source>
        <dbReference type="Google" id="ProtNLM"/>
    </source>
</evidence>
<feature type="chain" id="PRO_5006596833" description="DUF1684 domain-containing protein" evidence="1">
    <location>
        <begin position="22"/>
        <end position="339"/>
    </location>
</feature>
<dbReference type="Pfam" id="PF07920">
    <property type="entry name" value="DUF1684"/>
    <property type="match status" value="1"/>
</dbReference>
<dbReference type="AlphaFoldDB" id="A0A0S2F9N4"/>
<keyword evidence="1" id="KW-0732">Signal</keyword>
<dbReference type="Proteomes" id="UP000060787">
    <property type="component" value="Chromosome"/>
</dbReference>
<organism evidence="2 3">
    <name type="scientific">Lysobacter antibioticus</name>
    <dbReference type="NCBI Taxonomy" id="84531"/>
    <lineage>
        <taxon>Bacteria</taxon>
        <taxon>Pseudomonadati</taxon>
        <taxon>Pseudomonadota</taxon>
        <taxon>Gammaproteobacteria</taxon>
        <taxon>Lysobacterales</taxon>
        <taxon>Lysobacteraceae</taxon>
        <taxon>Lysobacter</taxon>
    </lineage>
</organism>
<protein>
    <recommendedName>
        <fullName evidence="4">DUF1684 domain-containing protein</fullName>
    </recommendedName>
</protein>
<proteinExistence type="predicted"/>
<dbReference type="InterPro" id="IPR012467">
    <property type="entry name" value="DUF1684"/>
</dbReference>
<name>A0A0S2F9N4_LYSAN</name>
<evidence type="ECO:0000256" key="1">
    <source>
        <dbReference type="SAM" id="SignalP"/>
    </source>
</evidence>
<dbReference type="RefSeq" id="WP_082647796.1">
    <property type="nucleotide sequence ID" value="NZ_CP011129.1"/>
</dbReference>
<accession>A0A0S2F9N4</accession>